<dbReference type="EMBL" id="JAPFFF010000003">
    <property type="protein sequence ID" value="KAK8893617.1"/>
    <property type="molecule type" value="Genomic_DNA"/>
</dbReference>
<reference evidence="1 2" key="1">
    <citation type="submission" date="2024-04" db="EMBL/GenBank/DDBJ databases">
        <title>Tritrichomonas musculus Genome.</title>
        <authorList>
            <person name="Alves-Ferreira E."/>
            <person name="Grigg M."/>
            <person name="Lorenzi H."/>
            <person name="Galac M."/>
        </authorList>
    </citation>
    <scope>NUCLEOTIDE SEQUENCE [LARGE SCALE GENOMIC DNA]</scope>
    <source>
        <strain evidence="1 2">EAF2021</strain>
    </source>
</reference>
<dbReference type="Proteomes" id="UP001470230">
    <property type="component" value="Unassembled WGS sequence"/>
</dbReference>
<protein>
    <recommendedName>
        <fullName evidence="3">Autophagy-related protein 13 N-terminal domain-containing protein</fullName>
    </recommendedName>
</protein>
<evidence type="ECO:0000313" key="1">
    <source>
        <dbReference type="EMBL" id="KAK8893617.1"/>
    </source>
</evidence>
<dbReference type="Gene3D" id="3.30.900.10">
    <property type="entry name" value="HORMA domain"/>
    <property type="match status" value="1"/>
</dbReference>
<organism evidence="1 2">
    <name type="scientific">Tritrichomonas musculus</name>
    <dbReference type="NCBI Taxonomy" id="1915356"/>
    <lineage>
        <taxon>Eukaryota</taxon>
        <taxon>Metamonada</taxon>
        <taxon>Parabasalia</taxon>
        <taxon>Tritrichomonadida</taxon>
        <taxon>Tritrichomonadidae</taxon>
        <taxon>Tritrichomonas</taxon>
    </lineage>
</organism>
<evidence type="ECO:0008006" key="3">
    <source>
        <dbReference type="Google" id="ProtNLM"/>
    </source>
</evidence>
<name>A0ABR2KR54_9EUKA</name>
<proteinExistence type="predicted"/>
<dbReference type="InterPro" id="IPR036570">
    <property type="entry name" value="HORMA_dom_sf"/>
</dbReference>
<accession>A0ABR2KR54</accession>
<evidence type="ECO:0000313" key="2">
    <source>
        <dbReference type="Proteomes" id="UP001470230"/>
    </source>
</evidence>
<gene>
    <name evidence="1" type="ORF">M9Y10_022042</name>
</gene>
<sequence length="340" mass="39868">MNSIKNNSSIPLTEIIGEEMQKYISLTRIFFCKIIECIYYNRCPEELSDFIFDEDQWFSLDIPKSPSLRELVSRRTIYGWFQLDVMISDLDMVAERWILVHEQCETTESRPIFIGKKRDIRYYTFRRFSQIMRSIYSMLNALPIQTLRFALNQISASNRRITAVCSHFRSLPIGKEDINKSSPRDNLLEIDFGPIITPLGKCTIQCTTLNDISMFIPKIINKNELSSLSFQMKPQFKKNDESSSNQLEFDDSAWFQYSLDTSSSISNSILKRSFTPDSFVGEKQEDQTDQVKMQSPEEFLDYLSNLSVEFHENVNDEKDKEAFLELKDDFEKIFKDLMEQ</sequence>
<keyword evidence="2" id="KW-1185">Reference proteome</keyword>
<comment type="caution">
    <text evidence="1">The sequence shown here is derived from an EMBL/GenBank/DDBJ whole genome shotgun (WGS) entry which is preliminary data.</text>
</comment>